<dbReference type="AlphaFoldDB" id="A0A432MK59"/>
<feature type="region of interest" description="Disordered" evidence="2">
    <location>
        <begin position="329"/>
        <end position="358"/>
    </location>
</feature>
<accession>A0A432MK59</accession>
<dbReference type="InterPro" id="IPR003010">
    <property type="entry name" value="C-N_Hydrolase"/>
</dbReference>
<dbReference type="SUPFAM" id="SSF56317">
    <property type="entry name" value="Carbon-nitrogen hydrolase"/>
    <property type="match status" value="1"/>
</dbReference>
<organism evidence="4 5">
    <name type="scientific">Tautonia sociabilis</name>
    <dbReference type="NCBI Taxonomy" id="2080755"/>
    <lineage>
        <taxon>Bacteria</taxon>
        <taxon>Pseudomonadati</taxon>
        <taxon>Planctomycetota</taxon>
        <taxon>Planctomycetia</taxon>
        <taxon>Isosphaerales</taxon>
        <taxon>Isosphaeraceae</taxon>
        <taxon>Tautonia</taxon>
    </lineage>
</organism>
<dbReference type="Pfam" id="PF00795">
    <property type="entry name" value="CN_hydrolase"/>
    <property type="match status" value="1"/>
</dbReference>
<feature type="compositionally biased region" description="Polar residues" evidence="2">
    <location>
        <begin position="341"/>
        <end position="358"/>
    </location>
</feature>
<dbReference type="CDD" id="cd07197">
    <property type="entry name" value="nitrilase"/>
    <property type="match status" value="1"/>
</dbReference>
<feature type="compositionally biased region" description="Basic residues" evidence="2">
    <location>
        <begin position="1"/>
        <end position="12"/>
    </location>
</feature>
<comment type="caution">
    <text evidence="4">The sequence shown here is derived from an EMBL/GenBank/DDBJ whole genome shotgun (WGS) entry which is preliminary data.</text>
</comment>
<keyword evidence="1 4" id="KW-0378">Hydrolase</keyword>
<dbReference type="PROSITE" id="PS50263">
    <property type="entry name" value="CN_HYDROLASE"/>
    <property type="match status" value="1"/>
</dbReference>
<evidence type="ECO:0000259" key="3">
    <source>
        <dbReference type="PROSITE" id="PS50263"/>
    </source>
</evidence>
<reference evidence="4 5" key="1">
    <citation type="submission" date="2018-12" db="EMBL/GenBank/DDBJ databases">
        <authorList>
            <person name="Toschakov S.V."/>
        </authorList>
    </citation>
    <scope>NUCLEOTIDE SEQUENCE [LARGE SCALE GENOMIC DNA]</scope>
    <source>
        <strain evidence="4 5">GM2012</strain>
    </source>
</reference>
<gene>
    <name evidence="4" type="ORF">TsocGM_11295</name>
</gene>
<feature type="region of interest" description="Disordered" evidence="2">
    <location>
        <begin position="1"/>
        <end position="62"/>
    </location>
</feature>
<feature type="domain" description="CN hydrolase" evidence="3">
    <location>
        <begin position="74"/>
        <end position="329"/>
    </location>
</feature>
<dbReference type="Proteomes" id="UP000280296">
    <property type="component" value="Unassembled WGS sequence"/>
</dbReference>
<dbReference type="GO" id="GO:0016811">
    <property type="term" value="F:hydrolase activity, acting on carbon-nitrogen (but not peptide) bonds, in linear amides"/>
    <property type="evidence" value="ECO:0007669"/>
    <property type="project" value="TreeGrafter"/>
</dbReference>
<evidence type="ECO:0000313" key="4">
    <source>
        <dbReference type="EMBL" id="RUL87587.1"/>
    </source>
</evidence>
<dbReference type="PANTHER" id="PTHR43674">
    <property type="entry name" value="NITRILASE C965.09-RELATED"/>
    <property type="match status" value="1"/>
</dbReference>
<evidence type="ECO:0000256" key="1">
    <source>
        <dbReference type="ARBA" id="ARBA00022801"/>
    </source>
</evidence>
<dbReference type="PANTHER" id="PTHR43674:SF16">
    <property type="entry name" value="CARBON-NITROGEN FAMILY, PUTATIVE (AFU_ORTHOLOGUE AFUA_5G02350)-RELATED"/>
    <property type="match status" value="1"/>
</dbReference>
<sequence>MAKVRATGRPKGHRDLPVAPIARVGSGCARSRDESGWSSVTDRPIEPRVASSGPVESREGAAPVLASEGRLVQVRAAAIQMRSEPGDVSGNLDRALSHLSRCRDDGVELAVLPEMFNTGYCARGRYGPLAEDGSGPTIRALRHFSRRWGMAVAAGFVEHHAGHLYDSLAVLLPDGRLDVYRKRHLVFWECTRFRRGRDPLVVSTPWGRIGLAICADMIYRRVWRDYRGRIDLAIVSAAWPDFADRRSGRPHWLFGNLGPLSGEIPRLVSRDLGIPVVFANMCGETETTIPMMPRIVDRFAGRSSLCDGARGLPVRAGSEEAVVIASLSVPSSSPDRGASPCRSTSLSEPAGWSSTSAA</sequence>
<protein>
    <submittedName>
        <fullName evidence="4">Carbon-nitrogen hydrolase family protein</fullName>
    </submittedName>
</protein>
<dbReference type="EMBL" id="RYZH01000019">
    <property type="protein sequence ID" value="RUL87587.1"/>
    <property type="molecule type" value="Genomic_DNA"/>
</dbReference>
<dbReference type="InterPro" id="IPR036526">
    <property type="entry name" value="C-N_Hydrolase_sf"/>
</dbReference>
<evidence type="ECO:0000256" key="2">
    <source>
        <dbReference type="SAM" id="MobiDB-lite"/>
    </source>
</evidence>
<evidence type="ECO:0000313" key="5">
    <source>
        <dbReference type="Proteomes" id="UP000280296"/>
    </source>
</evidence>
<dbReference type="Gene3D" id="3.60.110.10">
    <property type="entry name" value="Carbon-nitrogen hydrolase"/>
    <property type="match status" value="1"/>
</dbReference>
<keyword evidence="5" id="KW-1185">Reference proteome</keyword>
<name>A0A432MK59_9BACT</name>
<dbReference type="InterPro" id="IPR050345">
    <property type="entry name" value="Aliph_Amidase/BUP"/>
</dbReference>
<reference evidence="4 5" key="2">
    <citation type="submission" date="2019-01" db="EMBL/GenBank/DDBJ databases">
        <title>Tautonia sociabilis, a novel thermotolerant planctomycete of Isosphaeraceae family, isolated from a 4000 m deep subterranean habitat.</title>
        <authorList>
            <person name="Kovaleva O.L."/>
            <person name="Elcheninov A.G."/>
            <person name="Van Heerden E."/>
            <person name="Toshchakov S.V."/>
            <person name="Novikov A."/>
            <person name="Bonch-Osmolovskaya E.A."/>
            <person name="Kublanov I.V."/>
        </authorList>
    </citation>
    <scope>NUCLEOTIDE SEQUENCE [LARGE SCALE GENOMIC DNA]</scope>
    <source>
        <strain evidence="4 5">GM2012</strain>
    </source>
</reference>
<proteinExistence type="predicted"/>